<feature type="non-terminal residue" evidence="1">
    <location>
        <position position="150"/>
    </location>
</feature>
<dbReference type="OrthoDB" id="2774821at2759"/>
<proteinExistence type="predicted"/>
<gene>
    <name evidence="1" type="ORF">FIBSPDRAFT_674009</name>
</gene>
<reference evidence="1 2" key="1">
    <citation type="journal article" date="2016" name="Mol. Biol. Evol.">
        <title>Comparative Genomics of Early-Diverging Mushroom-Forming Fungi Provides Insights into the Origins of Lignocellulose Decay Capabilities.</title>
        <authorList>
            <person name="Nagy L.G."/>
            <person name="Riley R."/>
            <person name="Tritt A."/>
            <person name="Adam C."/>
            <person name="Daum C."/>
            <person name="Floudas D."/>
            <person name="Sun H."/>
            <person name="Yadav J.S."/>
            <person name="Pangilinan J."/>
            <person name="Larsson K.H."/>
            <person name="Matsuura K."/>
            <person name="Barry K."/>
            <person name="Labutti K."/>
            <person name="Kuo R."/>
            <person name="Ohm R.A."/>
            <person name="Bhattacharya S.S."/>
            <person name="Shirouzu T."/>
            <person name="Yoshinaga Y."/>
            <person name="Martin F.M."/>
            <person name="Grigoriev I.V."/>
            <person name="Hibbett D.S."/>
        </authorList>
    </citation>
    <scope>NUCLEOTIDE SEQUENCE [LARGE SCALE GENOMIC DNA]</scope>
    <source>
        <strain evidence="1 2">CBS 109695</strain>
    </source>
</reference>
<evidence type="ECO:0000313" key="2">
    <source>
        <dbReference type="Proteomes" id="UP000076532"/>
    </source>
</evidence>
<name>A0A166UD78_9AGAM</name>
<keyword evidence="2" id="KW-1185">Reference proteome</keyword>
<organism evidence="1 2">
    <name type="scientific">Athelia psychrophila</name>
    <dbReference type="NCBI Taxonomy" id="1759441"/>
    <lineage>
        <taxon>Eukaryota</taxon>
        <taxon>Fungi</taxon>
        <taxon>Dikarya</taxon>
        <taxon>Basidiomycota</taxon>
        <taxon>Agaricomycotina</taxon>
        <taxon>Agaricomycetes</taxon>
        <taxon>Agaricomycetidae</taxon>
        <taxon>Atheliales</taxon>
        <taxon>Atheliaceae</taxon>
        <taxon>Athelia</taxon>
    </lineage>
</organism>
<protein>
    <submittedName>
        <fullName evidence="1">Uncharacterized protein</fullName>
    </submittedName>
</protein>
<dbReference type="AlphaFoldDB" id="A0A166UD78"/>
<accession>A0A166UD78</accession>
<feature type="non-terminal residue" evidence="1">
    <location>
        <position position="1"/>
    </location>
</feature>
<dbReference type="STRING" id="436010.A0A166UD78"/>
<dbReference type="EMBL" id="KV417489">
    <property type="protein sequence ID" value="KZP31576.1"/>
    <property type="molecule type" value="Genomic_DNA"/>
</dbReference>
<dbReference type="Proteomes" id="UP000076532">
    <property type="component" value="Unassembled WGS sequence"/>
</dbReference>
<evidence type="ECO:0000313" key="1">
    <source>
        <dbReference type="EMBL" id="KZP31576.1"/>
    </source>
</evidence>
<sequence>SLLSRFPKVEAAIIASIIQHKFRTTDLFRLDSKYRDKAEHQVLAFNGTSIEVASRDSVAKEYKSLNSISIPLSIYFSILCRAVPLSALCDISVNFLWYQAHLLKLSSNYDWLAVMSYHTDFFNTRRREMSDGNYEGWGSVDLDLHAEHLM</sequence>